<accession>A0A7I7QJV2</accession>
<evidence type="ECO:0000313" key="2">
    <source>
        <dbReference type="EMBL" id="BBY26649.1"/>
    </source>
</evidence>
<gene>
    <name evidence="2" type="ORF">MSEDJ_07450</name>
</gene>
<reference evidence="2 3" key="1">
    <citation type="journal article" date="2019" name="Emerg. Microbes Infect.">
        <title>Comprehensive subspecies identification of 175 nontuberculous mycobacteria species based on 7547 genomic profiles.</title>
        <authorList>
            <person name="Matsumoto Y."/>
            <person name="Kinjo T."/>
            <person name="Motooka D."/>
            <person name="Nabeya D."/>
            <person name="Jung N."/>
            <person name="Uechi K."/>
            <person name="Horii T."/>
            <person name="Iida T."/>
            <person name="Fujita J."/>
            <person name="Nakamura S."/>
        </authorList>
    </citation>
    <scope>NUCLEOTIDE SEQUENCE [LARGE SCALE GENOMIC DNA]</scope>
    <source>
        <strain evidence="2 3">JCM 17899</strain>
    </source>
</reference>
<organism evidence="2 3">
    <name type="scientific">Mycolicibacterium sediminis</name>
    <dbReference type="NCBI Taxonomy" id="1286180"/>
    <lineage>
        <taxon>Bacteria</taxon>
        <taxon>Bacillati</taxon>
        <taxon>Actinomycetota</taxon>
        <taxon>Actinomycetes</taxon>
        <taxon>Mycobacteriales</taxon>
        <taxon>Mycobacteriaceae</taxon>
        <taxon>Mycolicibacterium</taxon>
    </lineage>
</organism>
<dbReference type="AlphaFoldDB" id="A0A7I7QJV2"/>
<dbReference type="KEGG" id="msei:MSEDJ_07450"/>
<feature type="region of interest" description="Disordered" evidence="1">
    <location>
        <begin position="47"/>
        <end position="80"/>
    </location>
</feature>
<evidence type="ECO:0000256" key="1">
    <source>
        <dbReference type="SAM" id="MobiDB-lite"/>
    </source>
</evidence>
<protein>
    <recommendedName>
        <fullName evidence="4">IS481 family transposase</fullName>
    </recommendedName>
</protein>
<dbReference type="EMBL" id="AP022588">
    <property type="protein sequence ID" value="BBY26649.1"/>
    <property type="molecule type" value="Genomic_DNA"/>
</dbReference>
<sequence>MAQKVTAMDIRMAAAVAGQLDNVAAFCRDERISRQTFYKYRRRFREEGSTGCGTGPGARRLRQGRPHPRSRTSWCAAASS</sequence>
<feature type="compositionally biased region" description="Basic residues" evidence="1">
    <location>
        <begin position="59"/>
        <end position="70"/>
    </location>
</feature>
<evidence type="ECO:0000313" key="3">
    <source>
        <dbReference type="Proteomes" id="UP000467193"/>
    </source>
</evidence>
<name>A0A7I7QJV2_9MYCO</name>
<dbReference type="Proteomes" id="UP000467193">
    <property type="component" value="Chromosome"/>
</dbReference>
<evidence type="ECO:0008006" key="4">
    <source>
        <dbReference type="Google" id="ProtNLM"/>
    </source>
</evidence>
<keyword evidence="3" id="KW-1185">Reference proteome</keyword>
<proteinExistence type="predicted"/>